<dbReference type="WBParaSite" id="Pan_g6891.t1">
    <property type="protein sequence ID" value="Pan_g6891.t1"/>
    <property type="gene ID" value="Pan_g6891"/>
</dbReference>
<dbReference type="AlphaFoldDB" id="A0A7E4W4F3"/>
<feature type="compositionally biased region" description="Polar residues" evidence="1">
    <location>
        <begin position="119"/>
        <end position="136"/>
    </location>
</feature>
<keyword evidence="2" id="KW-1185">Reference proteome</keyword>
<accession>A0A7E4W4F3</accession>
<reference evidence="3" key="2">
    <citation type="submission" date="2020-10" db="UniProtKB">
        <authorList>
            <consortium name="WormBaseParasite"/>
        </authorList>
    </citation>
    <scope>IDENTIFICATION</scope>
</reference>
<organism evidence="2 3">
    <name type="scientific">Panagrellus redivivus</name>
    <name type="common">Microworm</name>
    <dbReference type="NCBI Taxonomy" id="6233"/>
    <lineage>
        <taxon>Eukaryota</taxon>
        <taxon>Metazoa</taxon>
        <taxon>Ecdysozoa</taxon>
        <taxon>Nematoda</taxon>
        <taxon>Chromadorea</taxon>
        <taxon>Rhabditida</taxon>
        <taxon>Tylenchina</taxon>
        <taxon>Panagrolaimomorpha</taxon>
        <taxon>Panagrolaimoidea</taxon>
        <taxon>Panagrolaimidae</taxon>
        <taxon>Panagrellus</taxon>
    </lineage>
</organism>
<feature type="region of interest" description="Disordered" evidence="1">
    <location>
        <begin position="117"/>
        <end position="136"/>
    </location>
</feature>
<evidence type="ECO:0000313" key="2">
    <source>
        <dbReference type="Proteomes" id="UP000492821"/>
    </source>
</evidence>
<dbReference type="CDD" id="cd14733">
    <property type="entry name" value="BACK"/>
    <property type="match status" value="1"/>
</dbReference>
<sequence>MKTFAKLSPTLVVKVLKAAFDLKNNDQVARHAHIHGINFIRDYFEIRFLNALSIENFHTTASYAWECSRESLQKACAQFLNDNRDKLTTENTFLDLPAETVRAVLKFSAKEKLDLESAKPSSQVPKKAKSLSNLNF</sequence>
<evidence type="ECO:0000256" key="1">
    <source>
        <dbReference type="SAM" id="MobiDB-lite"/>
    </source>
</evidence>
<dbReference type="Proteomes" id="UP000492821">
    <property type="component" value="Unassembled WGS sequence"/>
</dbReference>
<evidence type="ECO:0000313" key="3">
    <source>
        <dbReference type="WBParaSite" id="Pan_g6891.t1"/>
    </source>
</evidence>
<reference evidence="2" key="1">
    <citation type="journal article" date="2013" name="Genetics">
        <title>The draft genome and transcriptome of Panagrellus redivivus are shaped by the harsh demands of a free-living lifestyle.</title>
        <authorList>
            <person name="Srinivasan J."/>
            <person name="Dillman A.R."/>
            <person name="Macchietto M.G."/>
            <person name="Heikkinen L."/>
            <person name="Lakso M."/>
            <person name="Fracchia K.M."/>
            <person name="Antoshechkin I."/>
            <person name="Mortazavi A."/>
            <person name="Wong G."/>
            <person name="Sternberg P.W."/>
        </authorList>
    </citation>
    <scope>NUCLEOTIDE SEQUENCE [LARGE SCALE GENOMIC DNA]</scope>
    <source>
        <strain evidence="2">MT8872</strain>
    </source>
</reference>
<name>A0A7E4W4F3_PANRE</name>
<proteinExistence type="predicted"/>
<protein>
    <submittedName>
        <fullName evidence="3">BACK domain-containing protein</fullName>
    </submittedName>
</protein>